<dbReference type="HOGENOM" id="CLU_042152_0_0_0"/>
<evidence type="ECO:0000259" key="1">
    <source>
        <dbReference type="PROSITE" id="PS51977"/>
    </source>
</evidence>
<evidence type="ECO:0000313" key="3">
    <source>
        <dbReference type="Proteomes" id="UP000030661"/>
    </source>
</evidence>
<dbReference type="InterPro" id="IPR008893">
    <property type="entry name" value="WGR_domain"/>
</dbReference>
<dbReference type="InterPro" id="IPR036930">
    <property type="entry name" value="WGR_dom_sf"/>
</dbReference>
<dbReference type="InterPro" id="IPR012310">
    <property type="entry name" value="DNA_ligase_ATP-dep_cent"/>
</dbReference>
<dbReference type="Gene3D" id="3.30.470.30">
    <property type="entry name" value="DNA ligase/mRNA capping enzyme"/>
    <property type="match status" value="1"/>
</dbReference>
<accession>A0A081BV47</accession>
<dbReference type="GO" id="GO:0005524">
    <property type="term" value="F:ATP binding"/>
    <property type="evidence" value="ECO:0007669"/>
    <property type="project" value="InterPro"/>
</dbReference>
<dbReference type="InterPro" id="IPR016059">
    <property type="entry name" value="DNA_ligase_ATP-dep_CS"/>
</dbReference>
<sequence length="348" mass="38226">MTSEHITLYFKQGGSDKVYNASLEEVKDNRFVVNFAYGRRGATLTTGTKTNTPLDYDSAKKIYAKLVKSKTSKGYVPGAEGPQYVHTDADTRDTGVQCQLLNFIEEAEAERLIKAPDWWAQEKYDGKRMLLRKTETVTAINRQGLSVDAPDAIITSAGSIDQSYLVDGEAVGDTLFVFDLLAIDGTDLRSAPYGQRLAQLEILGFGEAVVVAETAKTPREKQQFYDRLRASGAEGIVFKQHVAPYTTGRPNSGGTQVKFKFYATASVVVTQINAKRSVAVAVLDGEQSIEIGNVTIPPNKDIPAVNAIIEVRYLYAYPGGSLYQPTYLGPRDDLHVQDCVIAQLKYKS</sequence>
<dbReference type="eggNOG" id="COG1793">
    <property type="taxonomic scope" value="Bacteria"/>
</dbReference>
<reference evidence="2" key="1">
    <citation type="journal article" date="2015" name="PeerJ">
        <title>First genomic representation of candidate bacterial phylum KSB3 points to enhanced environmental sensing as a trigger of wastewater bulking.</title>
        <authorList>
            <person name="Sekiguchi Y."/>
            <person name="Ohashi A."/>
            <person name="Parks D.H."/>
            <person name="Yamauchi T."/>
            <person name="Tyson G.W."/>
            <person name="Hugenholtz P."/>
        </authorList>
    </citation>
    <scope>NUCLEOTIDE SEQUENCE [LARGE SCALE GENOMIC DNA]</scope>
</reference>
<dbReference type="AlphaFoldDB" id="A0A081BV47"/>
<dbReference type="SMART" id="SM00773">
    <property type="entry name" value="WGR"/>
    <property type="match status" value="1"/>
</dbReference>
<keyword evidence="2" id="KW-0436">Ligase</keyword>
<dbReference type="Proteomes" id="UP000030661">
    <property type="component" value="Unassembled WGS sequence"/>
</dbReference>
<proteinExistence type="predicted"/>
<evidence type="ECO:0000313" key="2">
    <source>
        <dbReference type="EMBL" id="GAK56202.1"/>
    </source>
</evidence>
<dbReference type="Gene3D" id="2.20.140.10">
    <property type="entry name" value="WGR domain"/>
    <property type="match status" value="1"/>
</dbReference>
<keyword evidence="3" id="KW-1185">Reference proteome</keyword>
<gene>
    <name evidence="2" type="ORF">U27_03164</name>
</gene>
<dbReference type="Pfam" id="PF05406">
    <property type="entry name" value="WGR"/>
    <property type="match status" value="1"/>
</dbReference>
<protein>
    <submittedName>
        <fullName evidence="2">ATP-dependent DNA ligase</fullName>
    </submittedName>
</protein>
<dbReference type="SUPFAM" id="SSF142921">
    <property type="entry name" value="WGR domain-like"/>
    <property type="match status" value="1"/>
</dbReference>
<dbReference type="CDD" id="cd06846">
    <property type="entry name" value="Adenylation_DNA_ligase_like"/>
    <property type="match status" value="1"/>
</dbReference>
<dbReference type="STRING" id="1499967.U27_03164"/>
<name>A0A081BV47_VECG1</name>
<feature type="domain" description="WGR" evidence="1">
    <location>
        <begin position="1"/>
        <end position="89"/>
    </location>
</feature>
<dbReference type="PROSITE" id="PS00697">
    <property type="entry name" value="DNA_LIGASE_A1"/>
    <property type="match status" value="1"/>
</dbReference>
<dbReference type="GO" id="GO:0006281">
    <property type="term" value="P:DNA repair"/>
    <property type="evidence" value="ECO:0007669"/>
    <property type="project" value="InterPro"/>
</dbReference>
<dbReference type="GO" id="GO:0006310">
    <property type="term" value="P:DNA recombination"/>
    <property type="evidence" value="ECO:0007669"/>
    <property type="project" value="InterPro"/>
</dbReference>
<dbReference type="GO" id="GO:0003910">
    <property type="term" value="F:DNA ligase (ATP) activity"/>
    <property type="evidence" value="ECO:0007669"/>
    <property type="project" value="InterPro"/>
</dbReference>
<dbReference type="SUPFAM" id="SSF56091">
    <property type="entry name" value="DNA ligase/mRNA capping enzyme, catalytic domain"/>
    <property type="match status" value="1"/>
</dbReference>
<organism evidence="2">
    <name type="scientific">Vecturithrix granuli</name>
    <dbReference type="NCBI Taxonomy" id="1499967"/>
    <lineage>
        <taxon>Bacteria</taxon>
        <taxon>Candidatus Moduliflexota</taxon>
        <taxon>Candidatus Vecturitrichia</taxon>
        <taxon>Candidatus Vecturitrichales</taxon>
        <taxon>Candidatus Vecturitrichaceae</taxon>
        <taxon>Candidatus Vecturithrix</taxon>
    </lineage>
</organism>
<dbReference type="PROSITE" id="PS51977">
    <property type="entry name" value="WGR"/>
    <property type="match status" value="1"/>
</dbReference>
<dbReference type="Pfam" id="PF01068">
    <property type="entry name" value="DNA_ligase_A_M"/>
    <property type="match status" value="1"/>
</dbReference>
<dbReference type="EMBL" id="DF820464">
    <property type="protein sequence ID" value="GAK56202.1"/>
    <property type="molecule type" value="Genomic_DNA"/>
</dbReference>